<dbReference type="RefSeq" id="WP_346581669.1">
    <property type="nucleotide sequence ID" value="NZ_JBDJNQ010000007.1"/>
</dbReference>
<accession>A0ABV0BXQ8</accession>
<evidence type="ECO:0000313" key="2">
    <source>
        <dbReference type="Proteomes" id="UP001409291"/>
    </source>
</evidence>
<comment type="caution">
    <text evidence="1">The sequence shown here is derived from an EMBL/GenBank/DDBJ whole genome shotgun (WGS) entry which is preliminary data.</text>
</comment>
<reference evidence="1 2" key="1">
    <citation type="submission" date="2024-04" db="EMBL/GenBank/DDBJ databases">
        <title>WGS of bacteria from Torrens River.</title>
        <authorList>
            <person name="Wyrsch E.R."/>
            <person name="Drigo B."/>
        </authorList>
    </citation>
    <scope>NUCLEOTIDE SEQUENCE [LARGE SCALE GENOMIC DNA]</scope>
    <source>
        <strain evidence="1 2">TWI391</strain>
    </source>
</reference>
<evidence type="ECO:0008006" key="3">
    <source>
        <dbReference type="Google" id="ProtNLM"/>
    </source>
</evidence>
<dbReference type="Proteomes" id="UP001409291">
    <property type="component" value="Unassembled WGS sequence"/>
</dbReference>
<keyword evidence="2" id="KW-1185">Reference proteome</keyword>
<name>A0ABV0BXQ8_9SPHI</name>
<organism evidence="1 2">
    <name type="scientific">Sphingobacterium kitahiroshimense</name>
    <dbReference type="NCBI Taxonomy" id="470446"/>
    <lineage>
        <taxon>Bacteria</taxon>
        <taxon>Pseudomonadati</taxon>
        <taxon>Bacteroidota</taxon>
        <taxon>Sphingobacteriia</taxon>
        <taxon>Sphingobacteriales</taxon>
        <taxon>Sphingobacteriaceae</taxon>
        <taxon>Sphingobacterium</taxon>
    </lineage>
</organism>
<gene>
    <name evidence="1" type="ORF">ABE541_15955</name>
</gene>
<dbReference type="EMBL" id="JBDJNQ010000007">
    <property type="protein sequence ID" value="MEN5378758.1"/>
    <property type="molecule type" value="Genomic_DNA"/>
</dbReference>
<protein>
    <recommendedName>
        <fullName evidence="3">Lipoprotein</fullName>
    </recommendedName>
</protein>
<dbReference type="PROSITE" id="PS51257">
    <property type="entry name" value="PROKAR_LIPOPROTEIN"/>
    <property type="match status" value="1"/>
</dbReference>
<sequence>MKIPAINIRYILILFIGTIVFQSCTKTTPEEPKVIPEPEPEKGPDPIKDQTYVYSSESQLEFGLYQNNNLLSSFAQTDQDKNFKNRPKYFRPQTMTLKKDSLFISKAGGYKESYKIKWEKEDLFIYQDQEKDWKHFATKNDKNEISLNIALYNSQLKSENSNALRSGQLYNPSSINDILSDKSRAAMKTIWLKIKIIYVPENTKS</sequence>
<evidence type="ECO:0000313" key="1">
    <source>
        <dbReference type="EMBL" id="MEN5378758.1"/>
    </source>
</evidence>
<proteinExistence type="predicted"/>